<accession>A0A1H3NAP4</accession>
<reference evidence="3" key="1">
    <citation type="submission" date="2016-10" db="EMBL/GenBank/DDBJ databases">
        <authorList>
            <person name="Varghese N."/>
            <person name="Submissions S."/>
        </authorList>
    </citation>
    <scope>NUCLEOTIDE SEQUENCE [LARGE SCALE GENOMIC DNA]</scope>
    <source>
        <strain evidence="3">CGMCC 4.3530</strain>
    </source>
</reference>
<dbReference type="RefSeq" id="WP_093272240.1">
    <property type="nucleotide sequence ID" value="NZ_FNOK01000037.1"/>
</dbReference>
<evidence type="ECO:0000313" key="2">
    <source>
        <dbReference type="EMBL" id="SDY85824.1"/>
    </source>
</evidence>
<dbReference type="EMBL" id="FNOK01000037">
    <property type="protein sequence ID" value="SDY85824.1"/>
    <property type="molecule type" value="Genomic_DNA"/>
</dbReference>
<feature type="region of interest" description="Disordered" evidence="1">
    <location>
        <begin position="1"/>
        <end position="28"/>
    </location>
</feature>
<dbReference type="AlphaFoldDB" id="A0A1H3NAP4"/>
<name>A0A1H3NAP4_9PSEU</name>
<dbReference type="STRING" id="418495.SAMN05216215_103734"/>
<organism evidence="2 3">
    <name type="scientific">Saccharopolyspora shandongensis</name>
    <dbReference type="NCBI Taxonomy" id="418495"/>
    <lineage>
        <taxon>Bacteria</taxon>
        <taxon>Bacillati</taxon>
        <taxon>Actinomycetota</taxon>
        <taxon>Actinomycetes</taxon>
        <taxon>Pseudonocardiales</taxon>
        <taxon>Pseudonocardiaceae</taxon>
        <taxon>Saccharopolyspora</taxon>
    </lineage>
</organism>
<proteinExistence type="predicted"/>
<dbReference type="OrthoDB" id="1822491at2"/>
<sequence>MNGDLRGRQRSADAFARQRDAERARRRAEAQIADGKFVNLATGRQRFARYVTEVWLPNHVMEGRTQPAPSFPDDPAPPDRSATANAST</sequence>
<gene>
    <name evidence="2" type="ORF">SAMN05216215_103734</name>
</gene>
<keyword evidence="3" id="KW-1185">Reference proteome</keyword>
<dbReference type="Proteomes" id="UP000199529">
    <property type="component" value="Unassembled WGS sequence"/>
</dbReference>
<evidence type="ECO:0000313" key="3">
    <source>
        <dbReference type="Proteomes" id="UP000199529"/>
    </source>
</evidence>
<feature type="region of interest" description="Disordered" evidence="1">
    <location>
        <begin position="62"/>
        <end position="88"/>
    </location>
</feature>
<protein>
    <submittedName>
        <fullName evidence="2">Uncharacterized protein</fullName>
    </submittedName>
</protein>
<evidence type="ECO:0000256" key="1">
    <source>
        <dbReference type="SAM" id="MobiDB-lite"/>
    </source>
</evidence>